<dbReference type="PANTHER" id="PTHR14239">
    <property type="entry name" value="DUDULIN-RELATED"/>
    <property type="match status" value="1"/>
</dbReference>
<dbReference type="AlphaFoldDB" id="A0A369UUH6"/>
<dbReference type="OrthoDB" id="1523398at2"/>
<organism evidence="3 4">
    <name type="scientific">Streptomyces parvulus</name>
    <dbReference type="NCBI Taxonomy" id="146923"/>
    <lineage>
        <taxon>Bacteria</taxon>
        <taxon>Bacillati</taxon>
        <taxon>Actinomycetota</taxon>
        <taxon>Actinomycetes</taxon>
        <taxon>Kitasatosporales</taxon>
        <taxon>Streptomycetaceae</taxon>
        <taxon>Streptomyces</taxon>
    </lineage>
</organism>
<name>A0A369UUH6_9ACTN</name>
<dbReference type="InterPro" id="IPR036291">
    <property type="entry name" value="NAD(P)-bd_dom_sf"/>
</dbReference>
<keyword evidence="1" id="KW-0560">Oxidoreductase</keyword>
<dbReference type="InterPro" id="IPR028939">
    <property type="entry name" value="P5C_Rdtase_cat_N"/>
</dbReference>
<dbReference type="GO" id="GO:0016491">
    <property type="term" value="F:oxidoreductase activity"/>
    <property type="evidence" value="ECO:0007669"/>
    <property type="project" value="UniProtKB-KW"/>
</dbReference>
<dbReference type="Proteomes" id="UP000253742">
    <property type="component" value="Unassembled WGS sequence"/>
</dbReference>
<feature type="domain" description="Pyrroline-5-carboxylate reductase catalytic N-terminal" evidence="2">
    <location>
        <begin position="3"/>
        <end position="90"/>
    </location>
</feature>
<evidence type="ECO:0000313" key="4">
    <source>
        <dbReference type="Proteomes" id="UP000253742"/>
    </source>
</evidence>
<dbReference type="InterPro" id="IPR051267">
    <property type="entry name" value="STEAP_metalloreductase"/>
</dbReference>
<dbReference type="EMBL" id="QQBH01000043">
    <property type="protein sequence ID" value="RDD84376.1"/>
    <property type="molecule type" value="Genomic_DNA"/>
</dbReference>
<accession>A0A369UUH6</accession>
<evidence type="ECO:0000256" key="1">
    <source>
        <dbReference type="ARBA" id="ARBA00023002"/>
    </source>
</evidence>
<dbReference type="Gene3D" id="3.40.50.720">
    <property type="entry name" value="NAD(P)-binding Rossmann-like Domain"/>
    <property type="match status" value="1"/>
</dbReference>
<sequence>MRTVGILGAGKFGLALARLALAASYRVLVAGSRDPERITSRVGALASGAQPVAVAEVIRADVVILALPFRAHRSLPVAGLRGKLVVDAMNRGWDADGADRQLPGHRSSSEMVQAHLSGARLVKAFNHVGYHELEDDALPGGAEGRKAMAMAGDDPHDLGTVGAMIRALGFDPIVAGPLKEGARFEPGTKPFGARASAEELCAMLDRPRRGSVVPRAERTADAV</sequence>
<proteinExistence type="predicted"/>
<gene>
    <name evidence="3" type="ORF">DVZ84_35750</name>
</gene>
<dbReference type="SUPFAM" id="SSF51735">
    <property type="entry name" value="NAD(P)-binding Rossmann-fold domains"/>
    <property type="match status" value="1"/>
</dbReference>
<protein>
    <submittedName>
        <fullName evidence="3">NADP oxidoreductase</fullName>
    </submittedName>
</protein>
<dbReference type="Pfam" id="PF03807">
    <property type="entry name" value="F420_oxidored"/>
    <property type="match status" value="1"/>
</dbReference>
<evidence type="ECO:0000313" key="3">
    <source>
        <dbReference type="EMBL" id="RDD84376.1"/>
    </source>
</evidence>
<evidence type="ECO:0000259" key="2">
    <source>
        <dbReference type="Pfam" id="PF03807"/>
    </source>
</evidence>
<comment type="caution">
    <text evidence="3">The sequence shown here is derived from an EMBL/GenBank/DDBJ whole genome shotgun (WGS) entry which is preliminary data.</text>
</comment>
<reference evidence="3 4" key="1">
    <citation type="submission" date="2018-07" db="EMBL/GenBank/DDBJ databases">
        <title>Genome guided investigation of antibiotics producing actinomycetales strain isolated from a Macau mangrove ecosystem.</title>
        <authorList>
            <person name="Hu D."/>
        </authorList>
    </citation>
    <scope>NUCLEOTIDE SEQUENCE [LARGE SCALE GENOMIC DNA]</scope>
    <source>
        <strain evidence="3 4">2297</strain>
    </source>
</reference>